<dbReference type="KEGG" id="apac:S7S_16140"/>
<dbReference type="PANTHER" id="PTHR35399:SF2">
    <property type="entry name" value="DUF839 DOMAIN-CONTAINING PROTEIN"/>
    <property type="match status" value="1"/>
</dbReference>
<protein>
    <recommendedName>
        <fullName evidence="3">Translocation protein TolB</fullName>
    </recommendedName>
</protein>
<dbReference type="Proteomes" id="UP000006764">
    <property type="component" value="Chromosome"/>
</dbReference>
<dbReference type="HOGENOM" id="CLU_045986_0_0_6"/>
<dbReference type="SUPFAM" id="SSF63829">
    <property type="entry name" value="Calcium-dependent phosphotriesterase"/>
    <property type="match status" value="1"/>
</dbReference>
<dbReference type="AlphaFoldDB" id="A0A0B4XS95"/>
<sequence>MTTRPSLTRRTLIQAMFYGAGASALIACGGGSSRGGTVTPAPPVDPEVPEPPVVPATQLPLSAGPLAAIGPLVQSEVDGIFIPEGFGIRRVARHLHNPRTGLPDPLGLLGYHWHIFPDGGAVFPVEDDGGWVYVSNSETPLGGGVGALRFDADGNIVDAYRILNNTRTNCAGGATPWGTWLSCEEVTDGRVYECHPLGTPSQAVAHPALGIFRHEAAAVDWRTRTVFMTEDRGDGRFYRFRSFGEVTSMTGQPALDLANGVLEVLEVEGFENGGYQDDLAQARLLKKVRWVPVINPDQPQETVRTTLEASTGSAPGTVFRGGEGLWLQYLPEDAQPVVAGSPNPLRAVAFFACKGDNRVYALDIDNDQIEVVFDNEQLIAPDAPFDDVDNVVVSPAGDVVVAEDGEQMRLMVMVPNQPAKVLVQVPGGGSELTGPAFTPDGSRLYFSSQRGPSGDLVATGVTYELTVPAAFR</sequence>
<dbReference type="Pfam" id="PF05787">
    <property type="entry name" value="PhoX"/>
    <property type="match status" value="1"/>
</dbReference>
<dbReference type="RefSeq" id="WP_008733279.1">
    <property type="nucleotide sequence ID" value="NZ_CP004387.1"/>
</dbReference>
<accession>A0A0B4XS95</accession>
<evidence type="ECO:0008006" key="3">
    <source>
        <dbReference type="Google" id="ProtNLM"/>
    </source>
</evidence>
<organism evidence="1 2">
    <name type="scientific">Isoalcanivorax pacificus W11-5</name>
    <dbReference type="NCBI Taxonomy" id="391936"/>
    <lineage>
        <taxon>Bacteria</taxon>
        <taxon>Pseudomonadati</taxon>
        <taxon>Pseudomonadota</taxon>
        <taxon>Gammaproteobacteria</taxon>
        <taxon>Oceanospirillales</taxon>
        <taxon>Alcanivoracaceae</taxon>
        <taxon>Isoalcanivorax</taxon>
    </lineage>
</organism>
<evidence type="ECO:0000313" key="1">
    <source>
        <dbReference type="EMBL" id="AJD49640.1"/>
    </source>
</evidence>
<dbReference type="InterPro" id="IPR006311">
    <property type="entry name" value="TAT_signal"/>
</dbReference>
<dbReference type="Pfam" id="PF07676">
    <property type="entry name" value="PD40"/>
    <property type="match status" value="1"/>
</dbReference>
<proteinExistence type="predicted"/>
<keyword evidence="2" id="KW-1185">Reference proteome</keyword>
<evidence type="ECO:0000313" key="2">
    <source>
        <dbReference type="Proteomes" id="UP000006764"/>
    </source>
</evidence>
<dbReference type="Gene3D" id="2.120.10.30">
    <property type="entry name" value="TolB, C-terminal domain"/>
    <property type="match status" value="1"/>
</dbReference>
<dbReference type="PROSITE" id="PS51257">
    <property type="entry name" value="PROKAR_LIPOPROTEIN"/>
    <property type="match status" value="1"/>
</dbReference>
<gene>
    <name evidence="1" type="ORF">S7S_16140</name>
</gene>
<dbReference type="OrthoDB" id="9801383at2"/>
<dbReference type="PANTHER" id="PTHR35399">
    <property type="entry name" value="SLR8030 PROTEIN"/>
    <property type="match status" value="1"/>
</dbReference>
<dbReference type="EMBL" id="CP004387">
    <property type="protein sequence ID" value="AJD49640.1"/>
    <property type="molecule type" value="Genomic_DNA"/>
</dbReference>
<dbReference type="InterPro" id="IPR011042">
    <property type="entry name" value="6-blade_b-propeller_TolB-like"/>
</dbReference>
<name>A0A0B4XS95_9GAMM</name>
<dbReference type="InterPro" id="IPR008557">
    <property type="entry name" value="PhoX"/>
</dbReference>
<dbReference type="InterPro" id="IPR011659">
    <property type="entry name" value="WD40"/>
</dbReference>
<dbReference type="PROSITE" id="PS51318">
    <property type="entry name" value="TAT"/>
    <property type="match status" value="1"/>
</dbReference>
<reference evidence="1 2" key="1">
    <citation type="journal article" date="2012" name="J. Bacteriol.">
        <title>Genome sequence of an alkane-degrading bacterium, Alcanivorax pacificus type strain W11-5, isolated from deep sea sediment.</title>
        <authorList>
            <person name="Lai Q."/>
            <person name="Shao Z."/>
        </authorList>
    </citation>
    <scope>NUCLEOTIDE SEQUENCE [LARGE SCALE GENOMIC DNA]</scope>
    <source>
        <strain evidence="1 2">W11-5</strain>
    </source>
</reference>
<dbReference type="STRING" id="391936.S7S_16140"/>